<dbReference type="GO" id="GO:0009055">
    <property type="term" value="F:electron transfer activity"/>
    <property type="evidence" value="ECO:0007669"/>
    <property type="project" value="InterPro"/>
</dbReference>
<dbReference type="Gene3D" id="1.10.760.10">
    <property type="entry name" value="Cytochrome c-like domain"/>
    <property type="match status" value="1"/>
</dbReference>
<keyword evidence="7" id="KW-1185">Reference proteome</keyword>
<reference evidence="7" key="1">
    <citation type="submission" date="2018-03" db="EMBL/GenBank/DDBJ databases">
        <title>Gramella fulva sp. nov., isolated from a dry surface of tidal flat.</title>
        <authorList>
            <person name="Hwang S.H."/>
            <person name="Hwang W.M."/>
            <person name="Kang K."/>
            <person name="Ahn T.-Y."/>
        </authorList>
    </citation>
    <scope>NUCLEOTIDE SEQUENCE [LARGE SCALE GENOMIC DNA]</scope>
    <source>
        <strain evidence="7">SH35</strain>
    </source>
</reference>
<dbReference type="SUPFAM" id="SSF46626">
    <property type="entry name" value="Cytochrome c"/>
    <property type="match status" value="1"/>
</dbReference>
<gene>
    <name evidence="6" type="ORF">C7S20_03180</name>
</gene>
<dbReference type="AlphaFoldDB" id="A0A2R3Z266"/>
<keyword evidence="3 4" id="KW-0408">Iron</keyword>
<organism evidence="6 7">
    <name type="scientific">Christiangramia fulva</name>
    <dbReference type="NCBI Taxonomy" id="2126553"/>
    <lineage>
        <taxon>Bacteria</taxon>
        <taxon>Pseudomonadati</taxon>
        <taxon>Bacteroidota</taxon>
        <taxon>Flavobacteriia</taxon>
        <taxon>Flavobacteriales</taxon>
        <taxon>Flavobacteriaceae</taxon>
        <taxon>Christiangramia</taxon>
    </lineage>
</organism>
<dbReference type="PANTHER" id="PTHR35008">
    <property type="entry name" value="BLL4482 PROTEIN-RELATED"/>
    <property type="match status" value="1"/>
</dbReference>
<accession>A0A2R3Z266</accession>
<evidence type="ECO:0000313" key="7">
    <source>
        <dbReference type="Proteomes" id="UP000241507"/>
    </source>
</evidence>
<protein>
    <submittedName>
        <fullName evidence="6">Diheme cytochrome c-553</fullName>
    </submittedName>
</protein>
<evidence type="ECO:0000256" key="1">
    <source>
        <dbReference type="ARBA" id="ARBA00022617"/>
    </source>
</evidence>
<evidence type="ECO:0000313" key="6">
    <source>
        <dbReference type="EMBL" id="AVR44338.1"/>
    </source>
</evidence>
<dbReference type="InterPro" id="IPR051459">
    <property type="entry name" value="Cytochrome_c-type_DH"/>
</dbReference>
<name>A0A2R3Z266_9FLAO</name>
<dbReference type="InterPro" id="IPR036909">
    <property type="entry name" value="Cyt_c-like_dom_sf"/>
</dbReference>
<evidence type="ECO:0000256" key="2">
    <source>
        <dbReference type="ARBA" id="ARBA00022723"/>
    </source>
</evidence>
<dbReference type="InterPro" id="IPR009056">
    <property type="entry name" value="Cyt_c-like_dom"/>
</dbReference>
<proteinExistence type="predicted"/>
<evidence type="ECO:0000259" key="5">
    <source>
        <dbReference type="PROSITE" id="PS51007"/>
    </source>
</evidence>
<evidence type="ECO:0000256" key="3">
    <source>
        <dbReference type="ARBA" id="ARBA00023004"/>
    </source>
</evidence>
<dbReference type="PROSITE" id="PS51257">
    <property type="entry name" value="PROKAR_LIPOPROTEIN"/>
    <property type="match status" value="1"/>
</dbReference>
<evidence type="ECO:0000256" key="4">
    <source>
        <dbReference type="PROSITE-ProRule" id="PRU00433"/>
    </source>
</evidence>
<dbReference type="GO" id="GO:0020037">
    <property type="term" value="F:heme binding"/>
    <property type="evidence" value="ECO:0007669"/>
    <property type="project" value="InterPro"/>
</dbReference>
<dbReference type="KEGG" id="grs:C7S20_03180"/>
<dbReference type="Proteomes" id="UP000241507">
    <property type="component" value="Chromosome"/>
</dbReference>
<dbReference type="PROSITE" id="PS51007">
    <property type="entry name" value="CYTC"/>
    <property type="match status" value="1"/>
</dbReference>
<feature type="domain" description="Cytochrome c" evidence="5">
    <location>
        <begin position="45"/>
        <end position="185"/>
    </location>
</feature>
<dbReference type="PANTHER" id="PTHR35008:SF4">
    <property type="entry name" value="BLL4482 PROTEIN"/>
    <property type="match status" value="1"/>
</dbReference>
<dbReference type="GO" id="GO:0046872">
    <property type="term" value="F:metal ion binding"/>
    <property type="evidence" value="ECO:0007669"/>
    <property type="project" value="UniProtKB-KW"/>
</dbReference>
<sequence length="206" mass="22849">MKVIGNLACIFILFSGLLLITSCNNHKYEEVKEKKEEKAAMTLADSIKRGEYLIASIGCTDCHTPKRMGERGPEDMPDMFLAGHPADAKISQMNMDAIKKGWSMFSPNFTATVGPWGISYAANLTPDDTGLGSWTKEQFITAIREGKYKGQKSGRDLLPPMPWFNFAKLTDEDLESMFKYLQTIPAVNNAVPPPTTPDQLKNLPKA</sequence>
<dbReference type="EMBL" id="CP028136">
    <property type="protein sequence ID" value="AVR44338.1"/>
    <property type="molecule type" value="Genomic_DNA"/>
</dbReference>
<keyword evidence="1 4" id="KW-0349">Heme</keyword>
<keyword evidence="2 4" id="KW-0479">Metal-binding</keyword>